<evidence type="ECO:0000313" key="3">
    <source>
        <dbReference type="Proteomes" id="UP001239994"/>
    </source>
</evidence>
<gene>
    <name evidence="2" type="ORF">P4O66_015059</name>
</gene>
<feature type="domain" description="Tf2-1-like SH3-like" evidence="1">
    <location>
        <begin position="110"/>
        <end position="157"/>
    </location>
</feature>
<evidence type="ECO:0000259" key="1">
    <source>
        <dbReference type="Pfam" id="PF24626"/>
    </source>
</evidence>
<organism evidence="2 3">
    <name type="scientific">Electrophorus voltai</name>
    <dbReference type="NCBI Taxonomy" id="2609070"/>
    <lineage>
        <taxon>Eukaryota</taxon>
        <taxon>Metazoa</taxon>
        <taxon>Chordata</taxon>
        <taxon>Craniata</taxon>
        <taxon>Vertebrata</taxon>
        <taxon>Euteleostomi</taxon>
        <taxon>Actinopterygii</taxon>
        <taxon>Neopterygii</taxon>
        <taxon>Teleostei</taxon>
        <taxon>Ostariophysi</taxon>
        <taxon>Gymnotiformes</taxon>
        <taxon>Gymnotoidei</taxon>
        <taxon>Gymnotidae</taxon>
        <taxon>Electrophorus</taxon>
    </lineage>
</organism>
<name>A0AAD8YY02_9TELE</name>
<accession>A0AAD8YY02</accession>
<evidence type="ECO:0000313" key="2">
    <source>
        <dbReference type="EMBL" id="KAK1789112.1"/>
    </source>
</evidence>
<dbReference type="Proteomes" id="UP001239994">
    <property type="component" value="Unassembled WGS sequence"/>
</dbReference>
<dbReference type="EMBL" id="JAROKS010000022">
    <property type="protein sequence ID" value="KAK1789112.1"/>
    <property type="molecule type" value="Genomic_DNA"/>
</dbReference>
<keyword evidence="3" id="KW-1185">Reference proteome</keyword>
<protein>
    <recommendedName>
        <fullName evidence="1">Tf2-1-like SH3-like domain-containing protein</fullName>
    </recommendedName>
</protein>
<comment type="caution">
    <text evidence="2">The sequence shown here is derived from an EMBL/GenBank/DDBJ whole genome shotgun (WGS) entry which is preliminary data.</text>
</comment>
<dbReference type="Pfam" id="PF24626">
    <property type="entry name" value="SH3_Tf2-1"/>
    <property type="match status" value="1"/>
</dbReference>
<sequence length="229" mass="26084">MCSSTGVDFTSPRLETNVHQHWCGLHISETGNWRLRLMCTSTGVDFTSLRWMNGCDIARRYGKRLISEFNMLWHSIRKWWIDIEEKHQYTILETGYGYLCEISINPASRSKSCSKLGPNYIGPFEVNKRVNDITYQLNLPAHYHISRSFHLSLLKPVISGPLDELSLDDIPPHPIDYDEFHAQFPDKLAPRPWDRPLSGDSWPGLASSTPVVGHYGHPHASAVPDSLAE</sequence>
<feature type="non-terminal residue" evidence="2">
    <location>
        <position position="1"/>
    </location>
</feature>
<proteinExistence type="predicted"/>
<dbReference type="InterPro" id="IPR056924">
    <property type="entry name" value="SH3_Tf2-1"/>
</dbReference>
<dbReference type="AlphaFoldDB" id="A0AAD8YY02"/>
<reference evidence="2" key="1">
    <citation type="submission" date="2023-03" db="EMBL/GenBank/DDBJ databases">
        <title>Electrophorus voltai genome.</title>
        <authorList>
            <person name="Bian C."/>
        </authorList>
    </citation>
    <scope>NUCLEOTIDE SEQUENCE</scope>
    <source>
        <strain evidence="2">CB-2022</strain>
        <tissue evidence="2">Muscle</tissue>
    </source>
</reference>